<evidence type="ECO:0000313" key="13">
    <source>
        <dbReference type="Proteomes" id="UP000694564"/>
    </source>
</evidence>
<dbReference type="SUPFAM" id="SSF48264">
    <property type="entry name" value="Cytochrome P450"/>
    <property type="match status" value="1"/>
</dbReference>
<dbReference type="Gene3D" id="1.10.630.10">
    <property type="entry name" value="Cytochrome P450"/>
    <property type="match status" value="1"/>
</dbReference>
<evidence type="ECO:0000256" key="7">
    <source>
        <dbReference type="ARBA" id="ARBA00022848"/>
    </source>
</evidence>
<keyword evidence="8" id="KW-0560">Oxidoreductase</keyword>
<keyword evidence="9" id="KW-0408">Iron</keyword>
<name>A0A8D2E1Z4_SCIVU</name>
<reference evidence="12" key="2">
    <citation type="submission" date="2025-09" db="UniProtKB">
        <authorList>
            <consortium name="Ensembl"/>
        </authorList>
    </citation>
    <scope>IDENTIFICATION</scope>
</reference>
<comment type="subcellular location">
    <subcellularLocation>
        <location evidence="2">Endoplasmic reticulum membrane</location>
    </subcellularLocation>
    <subcellularLocation>
        <location evidence="1">Microsome membrane</location>
    </subcellularLocation>
</comment>
<dbReference type="GO" id="GO:0006082">
    <property type="term" value="P:organic acid metabolic process"/>
    <property type="evidence" value="ECO:0007669"/>
    <property type="project" value="TreeGrafter"/>
</dbReference>
<dbReference type="InterPro" id="IPR050182">
    <property type="entry name" value="Cytochrome_P450_fam2"/>
</dbReference>
<evidence type="ECO:0000256" key="4">
    <source>
        <dbReference type="ARBA" id="ARBA00012109"/>
    </source>
</evidence>
<evidence type="ECO:0000256" key="8">
    <source>
        <dbReference type="ARBA" id="ARBA00023002"/>
    </source>
</evidence>
<evidence type="ECO:0000256" key="10">
    <source>
        <dbReference type="ARBA" id="ARBA00023033"/>
    </source>
</evidence>
<reference evidence="12" key="1">
    <citation type="submission" date="2025-08" db="UniProtKB">
        <authorList>
            <consortium name="Ensembl"/>
        </authorList>
    </citation>
    <scope>IDENTIFICATION</scope>
</reference>
<dbReference type="Ensembl" id="ENSSVLT00005036563.1">
    <property type="protein sequence ID" value="ENSSVLP00005032984.1"/>
    <property type="gene ID" value="ENSSVLG00005025827.1"/>
</dbReference>
<proteinExistence type="inferred from homology"/>
<evidence type="ECO:0000256" key="6">
    <source>
        <dbReference type="ARBA" id="ARBA00022824"/>
    </source>
</evidence>
<keyword evidence="5" id="KW-0479">Metal-binding</keyword>
<organism evidence="12 13">
    <name type="scientific">Sciurus vulgaris</name>
    <name type="common">Eurasian red squirrel</name>
    <dbReference type="NCBI Taxonomy" id="55149"/>
    <lineage>
        <taxon>Eukaryota</taxon>
        <taxon>Metazoa</taxon>
        <taxon>Chordata</taxon>
        <taxon>Craniata</taxon>
        <taxon>Vertebrata</taxon>
        <taxon>Euteleostomi</taxon>
        <taxon>Mammalia</taxon>
        <taxon>Eutheria</taxon>
        <taxon>Euarchontoglires</taxon>
        <taxon>Glires</taxon>
        <taxon>Rodentia</taxon>
        <taxon>Sciuromorpha</taxon>
        <taxon>Sciuridae</taxon>
        <taxon>Sciurinae</taxon>
        <taxon>Sciurini</taxon>
        <taxon>Sciurus</taxon>
    </lineage>
</organism>
<evidence type="ECO:0000256" key="3">
    <source>
        <dbReference type="ARBA" id="ARBA00010617"/>
    </source>
</evidence>
<dbReference type="Proteomes" id="UP000694564">
    <property type="component" value="Chromosome 4"/>
</dbReference>
<evidence type="ECO:0000256" key="11">
    <source>
        <dbReference type="ARBA" id="ARBA00023136"/>
    </source>
</evidence>
<dbReference type="AlphaFoldDB" id="A0A8D2E1Z4"/>
<dbReference type="GO" id="GO:0006805">
    <property type="term" value="P:xenobiotic metabolic process"/>
    <property type="evidence" value="ECO:0007669"/>
    <property type="project" value="TreeGrafter"/>
</dbReference>
<dbReference type="InterPro" id="IPR001128">
    <property type="entry name" value="Cyt_P450"/>
</dbReference>
<dbReference type="PANTHER" id="PTHR24300:SF400">
    <property type="entry name" value="CYTOCHROME P450 2C9"/>
    <property type="match status" value="1"/>
</dbReference>
<keyword evidence="6" id="KW-0256">Endoplasmic reticulum</keyword>
<evidence type="ECO:0000256" key="2">
    <source>
        <dbReference type="ARBA" id="ARBA00004586"/>
    </source>
</evidence>
<comment type="similarity">
    <text evidence="3">Belongs to the cytochrome P450 family.</text>
</comment>
<accession>A0A8D2E1Z4</accession>
<dbReference type="PANTHER" id="PTHR24300">
    <property type="entry name" value="CYTOCHROME P450 508A4-RELATED"/>
    <property type="match status" value="1"/>
</dbReference>
<dbReference type="GO" id="GO:0005789">
    <property type="term" value="C:endoplasmic reticulum membrane"/>
    <property type="evidence" value="ECO:0007669"/>
    <property type="project" value="UniProtKB-SubCell"/>
</dbReference>
<dbReference type="InterPro" id="IPR036396">
    <property type="entry name" value="Cyt_P450_sf"/>
</dbReference>
<protein>
    <recommendedName>
        <fullName evidence="4">unspecific monooxygenase</fullName>
        <ecNumber evidence="4">1.14.14.1</ecNumber>
    </recommendedName>
</protein>
<dbReference type="OrthoDB" id="2789670at2759"/>
<dbReference type="GO" id="GO:0005506">
    <property type="term" value="F:iron ion binding"/>
    <property type="evidence" value="ECO:0007669"/>
    <property type="project" value="InterPro"/>
</dbReference>
<evidence type="ECO:0000256" key="9">
    <source>
        <dbReference type="ARBA" id="ARBA00023004"/>
    </source>
</evidence>
<dbReference type="GeneTree" id="ENSGT00940000162913"/>
<evidence type="ECO:0000256" key="1">
    <source>
        <dbReference type="ARBA" id="ARBA00004524"/>
    </source>
</evidence>
<keyword evidence="13" id="KW-1185">Reference proteome</keyword>
<keyword evidence="7" id="KW-0492">Microsome</keyword>
<dbReference type="Pfam" id="PF00067">
    <property type="entry name" value="p450"/>
    <property type="match status" value="1"/>
</dbReference>
<evidence type="ECO:0000256" key="5">
    <source>
        <dbReference type="ARBA" id="ARBA00022723"/>
    </source>
</evidence>
<dbReference type="GO" id="GO:0016712">
    <property type="term" value="F:oxidoreductase activity, acting on paired donors, with incorporation or reduction of molecular oxygen, reduced flavin or flavoprotein as one donor, and incorporation of one atom of oxygen"/>
    <property type="evidence" value="ECO:0007669"/>
    <property type="project" value="UniProtKB-EC"/>
</dbReference>
<keyword evidence="10" id="KW-0503">Monooxygenase</keyword>
<dbReference type="EC" id="1.14.14.1" evidence="4"/>
<evidence type="ECO:0000313" key="12">
    <source>
        <dbReference type="Ensembl" id="ENSSVLP00005032984.1"/>
    </source>
</evidence>
<dbReference type="GO" id="GO:0020037">
    <property type="term" value="F:heme binding"/>
    <property type="evidence" value="ECO:0007669"/>
    <property type="project" value="InterPro"/>
</dbReference>
<sequence>MQDRGRMPYTDAVLHEIQRYIDLVPTNLPHAVTCDVKFRNYFIPKVSLIMITLHHVLQFCPFVSKCQNFIFLYD</sequence>
<keyword evidence="11" id="KW-0472">Membrane</keyword>